<reference evidence="9" key="1">
    <citation type="submission" date="2022-11" db="EMBL/GenBank/DDBJ databases">
        <authorList>
            <person name="Kikuchi T."/>
        </authorList>
    </citation>
    <scope>NUCLEOTIDE SEQUENCE</scope>
    <source>
        <strain evidence="9">PS1010</strain>
    </source>
</reference>
<feature type="region of interest" description="Disordered" evidence="6">
    <location>
        <begin position="680"/>
        <end position="846"/>
    </location>
</feature>
<evidence type="ECO:0000256" key="4">
    <source>
        <dbReference type="ARBA" id="ARBA00022753"/>
    </source>
</evidence>
<accession>A0A9P1I4W1</accession>
<proteinExistence type="predicted"/>
<dbReference type="PANTHER" id="PTHR23030">
    <property type="entry name" value="PCD6 INTERACTING PROTEIN-RELATED"/>
    <property type="match status" value="1"/>
</dbReference>
<feature type="domain" description="ALIX V-shaped" evidence="8">
    <location>
        <begin position="193"/>
        <end position="387"/>
    </location>
</feature>
<dbReference type="Pfam" id="PF13949">
    <property type="entry name" value="ALIX_LYPXL_bnd"/>
    <property type="match status" value="1"/>
</dbReference>
<keyword evidence="4" id="KW-0967">Endosome</keyword>
<feature type="compositionally biased region" description="Low complexity" evidence="6">
    <location>
        <begin position="917"/>
        <end position="929"/>
    </location>
</feature>
<keyword evidence="10" id="KW-1185">Reference proteome</keyword>
<feature type="compositionally biased region" description="Polar residues" evidence="6">
    <location>
        <begin position="712"/>
        <end position="733"/>
    </location>
</feature>
<evidence type="ECO:0000256" key="2">
    <source>
        <dbReference type="ARBA" id="ARBA00004496"/>
    </source>
</evidence>
<dbReference type="Gene3D" id="1.20.140.50">
    <property type="entry name" value="alix/aip1 like domains"/>
    <property type="match status" value="1"/>
</dbReference>
<dbReference type="Gene3D" id="1.25.40.280">
    <property type="entry name" value="alix/aip1 like domains"/>
    <property type="match status" value="1"/>
</dbReference>
<evidence type="ECO:0000259" key="8">
    <source>
        <dbReference type="Pfam" id="PF13949"/>
    </source>
</evidence>
<feature type="compositionally biased region" description="Polar residues" evidence="6">
    <location>
        <begin position="631"/>
        <end position="649"/>
    </location>
</feature>
<dbReference type="PANTHER" id="PTHR23030:SF30">
    <property type="entry name" value="TYROSINE-PROTEIN PHOSPHATASE NON-RECEPTOR TYPE 23"/>
    <property type="match status" value="1"/>
</dbReference>
<evidence type="ECO:0000256" key="3">
    <source>
        <dbReference type="ARBA" id="ARBA00022490"/>
    </source>
</evidence>
<dbReference type="InterPro" id="IPR038499">
    <property type="entry name" value="BRO1_sf"/>
</dbReference>
<feature type="compositionally biased region" description="Polar residues" evidence="6">
    <location>
        <begin position="1006"/>
        <end position="1025"/>
    </location>
</feature>
<dbReference type="InterPro" id="IPR025304">
    <property type="entry name" value="ALIX_V_dom"/>
</dbReference>
<dbReference type="Proteomes" id="UP001152747">
    <property type="component" value="Unassembled WGS sequence"/>
</dbReference>
<feature type="region of interest" description="Disordered" evidence="6">
    <location>
        <begin position="470"/>
        <end position="649"/>
    </location>
</feature>
<dbReference type="GO" id="GO:0045022">
    <property type="term" value="P:early endosome to late endosome transport"/>
    <property type="evidence" value="ECO:0007669"/>
    <property type="project" value="TreeGrafter"/>
</dbReference>
<evidence type="ECO:0000256" key="5">
    <source>
        <dbReference type="SAM" id="Coils"/>
    </source>
</evidence>
<keyword evidence="3" id="KW-0963">Cytoplasm</keyword>
<evidence type="ECO:0000313" key="9">
    <source>
        <dbReference type="EMBL" id="CAI5437673.1"/>
    </source>
</evidence>
<evidence type="ECO:0000256" key="1">
    <source>
        <dbReference type="ARBA" id="ARBA00004177"/>
    </source>
</evidence>
<keyword evidence="5" id="KW-0175">Coiled coil</keyword>
<dbReference type="GO" id="GO:0032456">
    <property type="term" value="P:endocytic recycling"/>
    <property type="evidence" value="ECO:0007669"/>
    <property type="project" value="TreeGrafter"/>
</dbReference>
<feature type="compositionally biased region" description="Polar residues" evidence="6">
    <location>
        <begin position="1068"/>
        <end position="1081"/>
    </location>
</feature>
<organism evidence="9 10">
    <name type="scientific">Caenorhabditis angaria</name>
    <dbReference type="NCBI Taxonomy" id="860376"/>
    <lineage>
        <taxon>Eukaryota</taxon>
        <taxon>Metazoa</taxon>
        <taxon>Ecdysozoa</taxon>
        <taxon>Nematoda</taxon>
        <taxon>Chromadorea</taxon>
        <taxon>Rhabditida</taxon>
        <taxon>Rhabditina</taxon>
        <taxon>Rhabditomorpha</taxon>
        <taxon>Rhabditoidea</taxon>
        <taxon>Rhabditidae</taxon>
        <taxon>Peloderinae</taxon>
        <taxon>Caenorhabditis</taxon>
    </lineage>
</organism>
<feature type="region of interest" description="Disordered" evidence="6">
    <location>
        <begin position="870"/>
        <end position="889"/>
    </location>
</feature>
<feature type="region of interest" description="Disordered" evidence="6">
    <location>
        <begin position="1006"/>
        <end position="1081"/>
    </location>
</feature>
<feature type="compositionally biased region" description="Polar residues" evidence="6">
    <location>
        <begin position="930"/>
        <end position="970"/>
    </location>
</feature>
<dbReference type="EMBL" id="CANHGI010000001">
    <property type="protein sequence ID" value="CAI5437673.1"/>
    <property type="molecule type" value="Genomic_DNA"/>
</dbReference>
<dbReference type="AlphaFoldDB" id="A0A9P1I4W1"/>
<dbReference type="InterPro" id="IPR004328">
    <property type="entry name" value="BRO1_dom"/>
</dbReference>
<feature type="compositionally biased region" description="Basic and acidic residues" evidence="6">
    <location>
        <begin position="1036"/>
        <end position="1049"/>
    </location>
</feature>
<evidence type="ECO:0000313" key="10">
    <source>
        <dbReference type="Proteomes" id="UP001152747"/>
    </source>
</evidence>
<dbReference type="Gene3D" id="1.20.120.560">
    <property type="entry name" value="alix/aip1 in complex with the ypdl late domain"/>
    <property type="match status" value="1"/>
</dbReference>
<evidence type="ECO:0008006" key="11">
    <source>
        <dbReference type="Google" id="ProtNLM"/>
    </source>
</evidence>
<feature type="compositionally biased region" description="Polar residues" evidence="6">
    <location>
        <begin position="901"/>
        <end position="912"/>
    </location>
</feature>
<evidence type="ECO:0000259" key="7">
    <source>
        <dbReference type="Pfam" id="PF03097"/>
    </source>
</evidence>
<name>A0A9P1I4W1_9PELO</name>
<feature type="region of interest" description="Disordered" evidence="6">
    <location>
        <begin position="437"/>
        <end position="457"/>
    </location>
</feature>
<dbReference type="OrthoDB" id="10266451at2759"/>
<feature type="compositionally biased region" description="Polar residues" evidence="6">
    <location>
        <begin position="742"/>
        <end position="757"/>
    </location>
</feature>
<feature type="compositionally biased region" description="Low complexity" evidence="6">
    <location>
        <begin position="971"/>
        <end position="984"/>
    </location>
</feature>
<feature type="coiled-coil region" evidence="5">
    <location>
        <begin position="247"/>
        <end position="281"/>
    </location>
</feature>
<feature type="compositionally biased region" description="Polar residues" evidence="6">
    <location>
        <begin position="768"/>
        <end position="827"/>
    </location>
</feature>
<comment type="caution">
    <text evidence="9">The sequence shown here is derived from an EMBL/GenBank/DDBJ whole genome shotgun (WGS) entry which is preliminary data.</text>
</comment>
<feature type="compositionally biased region" description="Polar residues" evidence="6">
    <location>
        <begin position="587"/>
        <end position="615"/>
    </location>
</feature>
<feature type="region of interest" description="Disordered" evidence="6">
    <location>
        <begin position="901"/>
        <end position="984"/>
    </location>
</feature>
<feature type="domain" description="BRO1" evidence="7">
    <location>
        <begin position="6"/>
        <end position="84"/>
    </location>
</feature>
<feature type="compositionally biased region" description="Polar residues" evidence="6">
    <location>
        <begin position="871"/>
        <end position="889"/>
    </location>
</feature>
<dbReference type="GO" id="GO:0043328">
    <property type="term" value="P:protein transport to vacuole involved in ubiquitin-dependent protein catabolic process via the multivesicular body sorting pathway"/>
    <property type="evidence" value="ECO:0007669"/>
    <property type="project" value="TreeGrafter"/>
</dbReference>
<feature type="compositionally biased region" description="Low complexity" evidence="6">
    <location>
        <begin position="523"/>
        <end position="539"/>
    </location>
</feature>
<dbReference type="Pfam" id="PF03097">
    <property type="entry name" value="BRO1"/>
    <property type="match status" value="1"/>
</dbReference>
<feature type="compositionally biased region" description="Low complexity" evidence="6">
    <location>
        <begin position="562"/>
        <end position="586"/>
    </location>
</feature>
<protein>
    <recommendedName>
        <fullName evidence="11">ALIX V-shaped domain-containing protein</fullName>
    </recommendedName>
</protein>
<sequence>MKIMSIQLKQSNADKENNFIYHERVPKEEELIEEMKKDGAMCKTKSLAFNPLDRSVCGDDIFGTLLPPTVLKSVSLYEEKKAELKRGVLQEVHHANEELEKFLNKAGYTDLRWILSENGKDSEQMFALPDMLLERNAELTAQPDAIPALLEKLRESCDTSRVAEAKLNTLIGKLRLIDLPRLKNDEGYILISKELDKLHEHLTNAKSNNVALNKAIAAHSSNLQILSSPLSEIRQKLLPKKSETATKSKEEQHLKKIIEKIEEMRNQRAKLLDQLEVELNQDDISKELLAQRDFSHEEIFKKELSKHDETIKYFRLNLMAQEKILHAFTEANADFCDERIVINKNSEDFNKQVMILVTAYDIFKDVSNKVADGEKFYRQLMQRCDQFAIPIHAMEDQFRAEIDKREREKREMEERMNAAKRQREAREALNDFGAPMLPAQNKMYAPPGPVDSGHPRLRDFMDQYRNRSKLAPIQTDQSTQDYLPGPPSPTPSSINEFPISPSVRGSRAASIRDTPILSSQHSPNPQQYLYLPSPQQQPQYHPPPTSSPYQNHQFQHVPNPIQPSTSNSSLSTYSQQQYSQPPVNSPAASFNQNPPANPISNYHQQPTSHQYSHYQQIPPVQFQPAPPNYYPPTSQHQSVPQYNSNSVPPQVQNQHIAPPTSQYAPQFQTAAPVVNQYINRPPQNPPMAQFAPGNPAQFAPGSEVGNPRVPQPQMSSATTQPTSQFAPINQQNPTNPPASQFAPINQSSQIQAPNNSAVPPASQFAPGNPQQFQTSMASSTISQASQFASGSEVTGAQIPQPSMSSATTQPTSQFAPGNPAQFQTPNHPTVPPASQFAPTPALPGNPAQFQTSQFAPALEVINPQIPKSPMPSATIQPTSQFAPGNPQQFHTSQFTAASEVTNPQIPPTSQFAPMNPSSPFVQQQQPSTPLGFSSQPPKSTSPFLANSIQPNASSPWHNAPKQLQTSAWHHQQNQQQQQNQQAQNQKNNVDLLSDLLGDFNLQQPALQPSQHQKQSNPDFSQTTIAQKPAATTRKNSKSELEMLKKLEKRMLHHSIRSNEPLPKIDQSDPLNQINPFQNFPK</sequence>
<gene>
    <name evidence="9" type="ORF">CAMP_LOCUS310</name>
</gene>
<evidence type="ECO:0000256" key="6">
    <source>
        <dbReference type="SAM" id="MobiDB-lite"/>
    </source>
</evidence>
<feature type="coiled-coil region" evidence="5">
    <location>
        <begin position="391"/>
        <end position="429"/>
    </location>
</feature>
<dbReference type="GO" id="GO:0005768">
    <property type="term" value="C:endosome"/>
    <property type="evidence" value="ECO:0007669"/>
    <property type="project" value="UniProtKB-SubCell"/>
</dbReference>
<comment type="subcellular location">
    <subcellularLocation>
        <location evidence="2">Cytoplasm</location>
    </subcellularLocation>
    <subcellularLocation>
        <location evidence="1">Endosome</location>
    </subcellularLocation>
</comment>